<evidence type="ECO:0000256" key="1">
    <source>
        <dbReference type="SAM" id="Phobius"/>
    </source>
</evidence>
<dbReference type="Pfam" id="PF01569">
    <property type="entry name" value="PAP2"/>
    <property type="match status" value="1"/>
</dbReference>
<dbReference type="InterPro" id="IPR000326">
    <property type="entry name" value="PAP2/HPO"/>
</dbReference>
<comment type="caution">
    <text evidence="3">The sequence shown here is derived from an EMBL/GenBank/DDBJ whole genome shotgun (WGS) entry which is preliminary data.</text>
</comment>
<accession>A0A327VRR3</accession>
<sequence>MGIPKSLFLLLGIPMRYDESISRSAIPFSCKSFVFYSRQFDKLRSNLLISSSIKKLSDLEKRLKGLASLILATILLLTNLTTFAQTDSMAFTPKRSQPTFSPGKITFRSYILPAALIGIGTATTIIRVRDNNNKDVVLNTTKKEPGMFAQPENYTAFSPAAAVIVLNLAGVRGKHAPAEQALLYAASAGLTAAIVYPLKGATHVLRPDNTDYQSFPSTHAAIAFASAEFLRREYGDQSIWYTVAGYAAATSTAIIRVAKNEHWVGDVCAGAGIGIASTTTAYWVYDKIKMHLKHKESLHTFILPAITPEFCGVYLTRSF</sequence>
<feature type="transmembrane region" description="Helical" evidence="1">
    <location>
        <begin position="65"/>
        <end position="85"/>
    </location>
</feature>
<keyword evidence="1" id="KW-0812">Transmembrane</keyword>
<evidence type="ECO:0000313" key="3">
    <source>
        <dbReference type="EMBL" id="RAJ76740.1"/>
    </source>
</evidence>
<reference evidence="3 4" key="1">
    <citation type="submission" date="2018-06" db="EMBL/GenBank/DDBJ databases">
        <title>Genomic Encyclopedia of Archaeal and Bacterial Type Strains, Phase II (KMG-II): from individual species to whole genera.</title>
        <authorList>
            <person name="Goeker M."/>
        </authorList>
    </citation>
    <scope>NUCLEOTIDE SEQUENCE [LARGE SCALE GENOMIC DNA]</scope>
    <source>
        <strain evidence="3 4">DSM 29821</strain>
    </source>
</reference>
<evidence type="ECO:0000259" key="2">
    <source>
        <dbReference type="Pfam" id="PF01569"/>
    </source>
</evidence>
<keyword evidence="1" id="KW-0472">Membrane</keyword>
<dbReference type="SUPFAM" id="SSF48317">
    <property type="entry name" value="Acid phosphatase/Vanadium-dependent haloperoxidase"/>
    <property type="match status" value="1"/>
</dbReference>
<dbReference type="EMBL" id="QLMA01000008">
    <property type="protein sequence ID" value="RAJ76740.1"/>
    <property type="molecule type" value="Genomic_DNA"/>
</dbReference>
<dbReference type="Proteomes" id="UP000249819">
    <property type="component" value="Unassembled WGS sequence"/>
</dbReference>
<protein>
    <submittedName>
        <fullName evidence="3">PAP2 superfamily protein</fullName>
    </submittedName>
</protein>
<name>A0A327VRR3_9BACT</name>
<feature type="transmembrane region" description="Helical" evidence="1">
    <location>
        <begin position="239"/>
        <end position="257"/>
    </location>
</feature>
<evidence type="ECO:0000313" key="4">
    <source>
        <dbReference type="Proteomes" id="UP000249819"/>
    </source>
</evidence>
<gene>
    <name evidence="3" type="ORF">CLV59_108261</name>
</gene>
<keyword evidence="4" id="KW-1185">Reference proteome</keyword>
<dbReference type="CDD" id="cd03394">
    <property type="entry name" value="PAP2_like_5"/>
    <property type="match status" value="1"/>
</dbReference>
<dbReference type="Gene3D" id="1.20.144.10">
    <property type="entry name" value="Phosphatidic acid phosphatase type 2/haloperoxidase"/>
    <property type="match status" value="1"/>
</dbReference>
<feature type="transmembrane region" description="Helical" evidence="1">
    <location>
        <begin position="263"/>
        <end position="285"/>
    </location>
</feature>
<dbReference type="AlphaFoldDB" id="A0A327VRR3"/>
<keyword evidence="1" id="KW-1133">Transmembrane helix</keyword>
<feature type="transmembrane region" description="Helical" evidence="1">
    <location>
        <begin position="105"/>
        <end position="126"/>
    </location>
</feature>
<organism evidence="3 4">
    <name type="scientific">Chitinophaga dinghuensis</name>
    <dbReference type="NCBI Taxonomy" id="1539050"/>
    <lineage>
        <taxon>Bacteria</taxon>
        <taxon>Pseudomonadati</taxon>
        <taxon>Bacteroidota</taxon>
        <taxon>Chitinophagia</taxon>
        <taxon>Chitinophagales</taxon>
        <taxon>Chitinophagaceae</taxon>
        <taxon>Chitinophaga</taxon>
    </lineage>
</organism>
<feature type="domain" description="Phosphatidic acid phosphatase type 2/haloperoxidase" evidence="2">
    <location>
        <begin position="193"/>
        <end position="287"/>
    </location>
</feature>
<proteinExistence type="predicted"/>
<dbReference type="InterPro" id="IPR036938">
    <property type="entry name" value="PAP2/HPO_sf"/>
</dbReference>